<feature type="region of interest" description="Disordered" evidence="9">
    <location>
        <begin position="768"/>
        <end position="793"/>
    </location>
</feature>
<reference evidence="12" key="1">
    <citation type="submission" date="2023-08" db="EMBL/GenBank/DDBJ databases">
        <authorList>
            <person name="Audoor S."/>
            <person name="Bilcke G."/>
        </authorList>
    </citation>
    <scope>NUCLEOTIDE SEQUENCE</scope>
</reference>
<evidence type="ECO:0000256" key="4">
    <source>
        <dbReference type="ARBA" id="ARBA00023040"/>
    </source>
</evidence>
<gene>
    <name evidence="12" type="ORF">CYCCA115_LOCUS8802</name>
</gene>
<dbReference type="Pfam" id="PF01094">
    <property type="entry name" value="ANF_receptor"/>
    <property type="match status" value="1"/>
</dbReference>
<dbReference type="PRINTS" id="PR00248">
    <property type="entry name" value="GPCRMGR"/>
</dbReference>
<keyword evidence="6" id="KW-0675">Receptor</keyword>
<evidence type="ECO:0000256" key="10">
    <source>
        <dbReference type="SAM" id="Phobius"/>
    </source>
</evidence>
<dbReference type="Pfam" id="PF00003">
    <property type="entry name" value="7tm_3"/>
    <property type="match status" value="1"/>
</dbReference>
<evidence type="ECO:0000256" key="9">
    <source>
        <dbReference type="SAM" id="MobiDB-lite"/>
    </source>
</evidence>
<feature type="transmembrane region" description="Helical" evidence="10">
    <location>
        <begin position="674"/>
        <end position="696"/>
    </location>
</feature>
<feature type="compositionally biased region" description="Low complexity" evidence="9">
    <location>
        <begin position="879"/>
        <end position="895"/>
    </location>
</feature>
<name>A0AAD2CRS3_9STRA</name>
<dbReference type="PANTHER" id="PTHR10519">
    <property type="entry name" value="GABA-B RECEPTOR"/>
    <property type="match status" value="1"/>
</dbReference>
<dbReference type="InterPro" id="IPR000337">
    <property type="entry name" value="GPCR_3"/>
</dbReference>
<feature type="transmembrane region" description="Helical" evidence="10">
    <location>
        <begin position="545"/>
        <end position="565"/>
    </location>
</feature>
<feature type="region of interest" description="Disordered" evidence="9">
    <location>
        <begin position="824"/>
        <end position="912"/>
    </location>
</feature>
<dbReference type="InterPro" id="IPR028082">
    <property type="entry name" value="Peripla_BP_I"/>
</dbReference>
<evidence type="ECO:0000256" key="1">
    <source>
        <dbReference type="ARBA" id="ARBA00004141"/>
    </source>
</evidence>
<keyword evidence="2 10" id="KW-0812">Transmembrane</keyword>
<dbReference type="Gene3D" id="3.40.50.2300">
    <property type="match status" value="2"/>
</dbReference>
<dbReference type="GO" id="GO:0038039">
    <property type="term" value="C:G protein-coupled receptor heterodimeric complex"/>
    <property type="evidence" value="ECO:0007669"/>
    <property type="project" value="TreeGrafter"/>
</dbReference>
<evidence type="ECO:0000313" key="13">
    <source>
        <dbReference type="Proteomes" id="UP001295423"/>
    </source>
</evidence>
<feature type="transmembrane region" description="Helical" evidence="10">
    <location>
        <begin position="506"/>
        <end position="525"/>
    </location>
</feature>
<comment type="subcellular location">
    <subcellularLocation>
        <location evidence="1">Membrane</location>
        <topology evidence="1">Multi-pass membrane protein</topology>
    </subcellularLocation>
</comment>
<feature type="compositionally biased region" description="Acidic residues" evidence="9">
    <location>
        <begin position="836"/>
        <end position="856"/>
    </location>
</feature>
<evidence type="ECO:0000256" key="8">
    <source>
        <dbReference type="ARBA" id="ARBA00023224"/>
    </source>
</evidence>
<dbReference type="InterPro" id="IPR001828">
    <property type="entry name" value="ANF_lig-bd_rcpt"/>
</dbReference>
<evidence type="ECO:0000256" key="3">
    <source>
        <dbReference type="ARBA" id="ARBA00022989"/>
    </source>
</evidence>
<dbReference type="PANTHER" id="PTHR10519:SF20">
    <property type="entry name" value="G-PROTEIN COUPLED RECEPTOR 156-RELATED"/>
    <property type="match status" value="1"/>
</dbReference>
<dbReference type="SUPFAM" id="SSF53822">
    <property type="entry name" value="Periplasmic binding protein-like I"/>
    <property type="match status" value="1"/>
</dbReference>
<accession>A0AAD2CRS3</accession>
<proteinExistence type="predicted"/>
<feature type="transmembrane region" description="Helical" evidence="10">
    <location>
        <begin position="586"/>
        <end position="607"/>
    </location>
</feature>
<dbReference type="InterPro" id="IPR002455">
    <property type="entry name" value="GPCR3_GABA-B"/>
</dbReference>
<keyword evidence="4" id="KW-0297">G-protein coupled receptor</keyword>
<evidence type="ECO:0000313" key="12">
    <source>
        <dbReference type="EMBL" id="CAJ1944267.1"/>
    </source>
</evidence>
<protein>
    <recommendedName>
        <fullName evidence="11">G-protein coupled receptors family 3 profile domain-containing protein</fullName>
    </recommendedName>
</protein>
<keyword evidence="8" id="KW-0807">Transducer</keyword>
<keyword evidence="13" id="KW-1185">Reference proteome</keyword>
<dbReference type="PRINTS" id="PR01176">
    <property type="entry name" value="GABABRECEPTR"/>
</dbReference>
<keyword evidence="5 10" id="KW-0472">Membrane</keyword>
<feature type="transmembrane region" description="Helical" evidence="10">
    <location>
        <begin position="640"/>
        <end position="662"/>
    </location>
</feature>
<evidence type="ECO:0000259" key="11">
    <source>
        <dbReference type="PROSITE" id="PS50259"/>
    </source>
</evidence>
<feature type="transmembrane region" description="Helical" evidence="10">
    <location>
        <begin position="467"/>
        <end position="490"/>
    </location>
</feature>
<feature type="transmembrane region" description="Helical" evidence="10">
    <location>
        <begin position="702"/>
        <end position="724"/>
    </location>
</feature>
<feature type="domain" description="G-protein coupled receptors family 3 profile" evidence="11">
    <location>
        <begin position="538"/>
        <end position="727"/>
    </location>
</feature>
<comment type="caution">
    <text evidence="12">The sequence shown here is derived from an EMBL/GenBank/DDBJ whole genome shotgun (WGS) entry which is preliminary data.</text>
</comment>
<feature type="compositionally biased region" description="Basic and acidic residues" evidence="9">
    <location>
        <begin position="776"/>
        <end position="793"/>
    </location>
</feature>
<evidence type="ECO:0000256" key="7">
    <source>
        <dbReference type="ARBA" id="ARBA00023180"/>
    </source>
</evidence>
<dbReference type="CDD" id="cd15047">
    <property type="entry name" value="7tmC_GABA-B-like"/>
    <property type="match status" value="1"/>
</dbReference>
<keyword evidence="7" id="KW-0325">Glycoprotein</keyword>
<dbReference type="Proteomes" id="UP001295423">
    <property type="component" value="Unassembled WGS sequence"/>
</dbReference>
<dbReference type="InterPro" id="IPR017978">
    <property type="entry name" value="GPCR_3_C"/>
</dbReference>
<dbReference type="AlphaFoldDB" id="A0AAD2CRS3"/>
<evidence type="ECO:0000256" key="2">
    <source>
        <dbReference type="ARBA" id="ARBA00022692"/>
    </source>
</evidence>
<dbReference type="EMBL" id="CAKOGP040001224">
    <property type="protein sequence ID" value="CAJ1944267.1"/>
    <property type="molecule type" value="Genomic_DNA"/>
</dbReference>
<dbReference type="PROSITE" id="PS50259">
    <property type="entry name" value="G_PROTEIN_RECEP_F3_4"/>
    <property type="match status" value="1"/>
</dbReference>
<evidence type="ECO:0000256" key="6">
    <source>
        <dbReference type="ARBA" id="ARBA00023170"/>
    </source>
</evidence>
<organism evidence="12 13">
    <name type="scientific">Cylindrotheca closterium</name>
    <dbReference type="NCBI Taxonomy" id="2856"/>
    <lineage>
        <taxon>Eukaryota</taxon>
        <taxon>Sar</taxon>
        <taxon>Stramenopiles</taxon>
        <taxon>Ochrophyta</taxon>
        <taxon>Bacillariophyta</taxon>
        <taxon>Bacillariophyceae</taxon>
        <taxon>Bacillariophycidae</taxon>
        <taxon>Bacillariales</taxon>
        <taxon>Bacillariaceae</taxon>
        <taxon>Cylindrotheca</taxon>
    </lineage>
</organism>
<evidence type="ECO:0000256" key="5">
    <source>
        <dbReference type="ARBA" id="ARBA00023136"/>
    </source>
</evidence>
<dbReference type="GO" id="GO:0004965">
    <property type="term" value="F:G protein-coupled GABA receptor activity"/>
    <property type="evidence" value="ECO:0007669"/>
    <property type="project" value="InterPro"/>
</dbReference>
<keyword evidence="3 10" id="KW-1133">Transmembrane helix</keyword>
<sequence length="912" mass="100809">MPFSRLSEEREREAVDLGVFQGQAAVMLAIEHLNTGNGTMVKEVEGLDQRCAIKFTAEIFDTAYSQTSAVDTVINLISREPGTERLPSAFLGARWSSVSIPSSTVTGLKGYPQISPISTSASLDDKGQFPLFGRTIPSDASTAVPAILYLRNQLGVKHLAIAHVNDAYGDAYALGIQLAAEQYAPDMKVQSFSFDFDITEEIAERTIRQLKETNYRYIFGIIFSDVQYVPMMTEAYKQGIAGTGEHSWMFSDSVSPTFFDSQKFDVDSPVYKASMGASRISAVAGVEGNENFDTFFRSVNDLNNAEDIALIQSKHPTYDDPQYRPLQIEDNRDSFFDGFKSSTLVPFLYDAAIGLGLAACGAAGDDTYFDGTTHYETFKNTTFSGATGKNAFYQETGSRQANSASFIMMNVIEKERTGNLATLSPDVTDVFENGDWNSLKAFVFNDGSTVPHSDLPPLVIDKNYIGWAVRGIGLFMSFLILAFSVGLYFWTTTHRKTKVVKASQPMFLHMICGGCFLMATSMIFLSIDDEIASQGTCTATCITTPWFFCVGWILSFSALFAKTLRVNKIFHNPVAFSRIKVTMWDVIKPVVALLSTAVLILLLWTVLHPPVFSRGVSALDVYGRAQETKGTCDYTDSLPYAITLLVVLVGTLVYAVQQAYVARNISTEFAETEYIFLVLVAIFVTALLGIPVLLLVARNPGARFFAVACIVFLVNLAILCLIFIPKINQQRKEAERKKNVGNGNMRQTSFSIGSQRVSVSGVMLDTSEIESSGFQESRESDGESDGMKIIDNPRKVENLEQRIESLRIEIDVLRRRKQNTRLPSVFEASEEKSTEFDDEDEEEKSIEADKNEEENSTDVHKEDQSLDQFDEEFGGDQKSASGTSSVRNSSSSSGSHHLRVDMTGEVVEDLDV</sequence>